<reference evidence="10 11" key="1">
    <citation type="submission" date="2015-08" db="EMBL/GenBank/DDBJ databases">
        <title>Next Generation Sequencing and Analysis of the Genome of Puccinia sorghi L Schw, the Causal Agent of Maize Common Rust.</title>
        <authorList>
            <person name="Rochi L."/>
            <person name="Burguener G."/>
            <person name="Darino M."/>
            <person name="Turjanski A."/>
            <person name="Kreff E."/>
            <person name="Dieguez M.J."/>
            <person name="Sacco F."/>
        </authorList>
    </citation>
    <scope>NUCLEOTIDE SEQUENCE [LARGE SCALE GENOMIC DNA]</scope>
    <source>
        <strain evidence="10 11">RO10H11247</strain>
    </source>
</reference>
<comment type="similarity">
    <text evidence="2">Belongs to the CND3 (condensin subunit 3) family.</text>
</comment>
<dbReference type="GO" id="GO:0000793">
    <property type="term" value="C:condensed chromosome"/>
    <property type="evidence" value="ECO:0007669"/>
    <property type="project" value="TreeGrafter"/>
</dbReference>
<evidence type="ECO:0000259" key="9">
    <source>
        <dbReference type="Pfam" id="PF12719"/>
    </source>
</evidence>
<dbReference type="Proteomes" id="UP000037035">
    <property type="component" value="Unassembled WGS sequence"/>
</dbReference>
<gene>
    <name evidence="10" type="ORF">VP01_30g9</name>
</gene>
<dbReference type="InterPro" id="IPR011989">
    <property type="entry name" value="ARM-like"/>
</dbReference>
<keyword evidence="6" id="KW-0226">DNA condensation</keyword>
<name>A0A0L6UZE6_9BASI</name>
<feature type="domain" description="Nuclear condensin complex subunit 3 C-terminal" evidence="9">
    <location>
        <begin position="641"/>
        <end position="948"/>
    </location>
</feature>
<sequence length="1201" mass="136143">MPRQTVGTRGKRKTKESEEEKQKLEEKEKEREKNEETRNLKPSKHANTLTSLTHSILTLFNKAQNSLTSHRKLINNLHSLFLSSAELSEQLENEEGPEKTIKLVGEKNFTEACYTVLDHLVTTKKGVVEADRVVRFFGAFCAFATEHDPHKESAEQTATNRFLLHSIKYLSRGFEAKNRFVRFRCCQLIAYVVNSLEEIDDDLFSNLKNKLLIRIHDKEKDVRQQAAIALMNFRPVNEEDEEDDSEENVNDALIDLMMRDPSSDVRRTVLHKLCETPTATTLPAILTRLRDVDPLIRRMVYRDLYLATLAKPEPTLPPDPSQCFSLDQRYTILKGLKDREESVRKETANLANCWIKLGFRENIEAFLATMDLISLGFGEQDEDEKHKIDNIENVVRTWLTTHGLDPTVDPDDETALLDEFGSDSWWSNINPERAFILRVAAEHYKSLGDETKLDEVMPVVTALAFRMEHNFQALTELLHTVEQLSPSQMEDEETAEKVQLAAQKTFVLRELLTVAMLADYGDEIGRRKMFSLLRDLVSDPLLPHSLIPGCLEVLSKLSTGERDFMRVIVELVQELRCNLDTDPDFATSKSVEGGSGGGDNDDDDSEPDEGAGEASFRKGKDGKLQVTTFTLNPANADLDARCLEIVKSLLERVSGSIKDNTSMFGIVHELIVPAVRCKDTPIRERGLVCLGLCSLLDKQIALDSFGVFVHQVQAAEIDLRIKVLKIVFDLLLQHGIDFLAEKGHGPERVIEFLLYSLDQDSKEVQAAAVIGISKLMLSGIITSSEVKSPRGVLQMLVLVYFSPETCDNQKLRQCLSYFLPVYCYCSSVNQRRMQSVRNSFFSHFCVPFGDQCFIFFLCTSKQMMLPALDVLSGVYDDQEDKSEMLSPSQIALQLVDWTDPSKVVVLPGCKVDWELHLDAAIDIIKNLYRVTEKDERKMLCQMLPKLTLPDTIDNVKKLRGLSLLISNLEEVYTIHLKRPLNDSQSRNVLKKFQTCFEKRFEEQLGNDSDKMEQAETEGSAEDLKEFQDFLDIIDQDQDGNRSSETDDLNSDPDAANDDYSAKVSLKKTPYASPLFCFSVPRWDPLNSFFLTKKTIKSVARISMASLRNEEVTDSEDDGLAPRRSGSVLQFFSPFTKSFFIVVVRRLLKKISWVFSFFSSRPRASRQPDPKAKAVNEELASLIGSSTDEDDDEQADSTEKED</sequence>
<evidence type="ECO:0000256" key="1">
    <source>
        <dbReference type="ARBA" id="ARBA00004286"/>
    </source>
</evidence>
<feature type="region of interest" description="Disordered" evidence="8">
    <location>
        <begin position="1"/>
        <end position="47"/>
    </location>
</feature>
<evidence type="ECO:0000256" key="4">
    <source>
        <dbReference type="ARBA" id="ARBA00022618"/>
    </source>
</evidence>
<evidence type="ECO:0000313" key="11">
    <source>
        <dbReference type="Proteomes" id="UP000037035"/>
    </source>
</evidence>
<dbReference type="EMBL" id="LAVV01008058">
    <property type="protein sequence ID" value="KNZ53916.1"/>
    <property type="molecule type" value="Genomic_DNA"/>
</dbReference>
<dbReference type="InterPro" id="IPR016024">
    <property type="entry name" value="ARM-type_fold"/>
</dbReference>
<accession>A0A0L6UZE6</accession>
<dbReference type="GO" id="GO:0000796">
    <property type="term" value="C:condensin complex"/>
    <property type="evidence" value="ECO:0007669"/>
    <property type="project" value="InterPro"/>
</dbReference>
<proteinExistence type="inferred from homology"/>
<feature type="compositionally biased region" description="Basic and acidic residues" evidence="8">
    <location>
        <begin position="1165"/>
        <end position="1175"/>
    </location>
</feature>
<dbReference type="STRING" id="27349.A0A0L6UZE6"/>
<dbReference type="Pfam" id="PF12719">
    <property type="entry name" value="Cnd3"/>
    <property type="match status" value="1"/>
</dbReference>
<evidence type="ECO:0000256" key="6">
    <source>
        <dbReference type="ARBA" id="ARBA00023067"/>
    </source>
</evidence>
<dbReference type="InterPro" id="IPR027165">
    <property type="entry name" value="CND3"/>
</dbReference>
<dbReference type="Gene3D" id="1.25.10.10">
    <property type="entry name" value="Leucine-rich Repeat Variant"/>
    <property type="match status" value="1"/>
</dbReference>
<keyword evidence="5" id="KW-0498">Mitosis</keyword>
<keyword evidence="7" id="KW-0131">Cell cycle</keyword>
<keyword evidence="4" id="KW-0132">Cell division</keyword>
<comment type="subcellular location">
    <subcellularLocation>
        <location evidence="1">Chromosome</location>
    </subcellularLocation>
</comment>
<evidence type="ECO:0000256" key="3">
    <source>
        <dbReference type="ARBA" id="ARBA00022454"/>
    </source>
</evidence>
<comment type="caution">
    <text evidence="10">The sequence shown here is derived from an EMBL/GenBank/DDBJ whole genome shotgun (WGS) entry which is preliminary data.</text>
</comment>
<protein>
    <recommendedName>
        <fullName evidence="9">Nuclear condensin complex subunit 3 C-terminal domain-containing protein</fullName>
    </recommendedName>
</protein>
<evidence type="ECO:0000256" key="7">
    <source>
        <dbReference type="ARBA" id="ARBA00023306"/>
    </source>
</evidence>
<keyword evidence="11" id="KW-1185">Reference proteome</keyword>
<dbReference type="VEuPathDB" id="FungiDB:VP01_30g9"/>
<dbReference type="AlphaFoldDB" id="A0A0L6UZE6"/>
<evidence type="ECO:0000256" key="2">
    <source>
        <dbReference type="ARBA" id="ARBA00006533"/>
    </source>
</evidence>
<feature type="region of interest" description="Disordered" evidence="8">
    <location>
        <begin position="1035"/>
        <end position="1055"/>
    </location>
</feature>
<feature type="region of interest" description="Disordered" evidence="8">
    <location>
        <begin position="583"/>
        <end position="617"/>
    </location>
</feature>
<evidence type="ECO:0000256" key="5">
    <source>
        <dbReference type="ARBA" id="ARBA00022776"/>
    </source>
</evidence>
<organism evidence="10 11">
    <name type="scientific">Puccinia sorghi</name>
    <dbReference type="NCBI Taxonomy" id="27349"/>
    <lineage>
        <taxon>Eukaryota</taxon>
        <taxon>Fungi</taxon>
        <taxon>Dikarya</taxon>
        <taxon>Basidiomycota</taxon>
        <taxon>Pucciniomycotina</taxon>
        <taxon>Pucciniomycetes</taxon>
        <taxon>Pucciniales</taxon>
        <taxon>Pucciniaceae</taxon>
        <taxon>Puccinia</taxon>
    </lineage>
</organism>
<keyword evidence="3" id="KW-0158">Chromosome</keyword>
<feature type="compositionally biased region" description="Basic and acidic residues" evidence="8">
    <location>
        <begin position="15"/>
        <end position="39"/>
    </location>
</feature>
<dbReference type="OrthoDB" id="27187at2759"/>
<dbReference type="GO" id="GO:0051301">
    <property type="term" value="P:cell division"/>
    <property type="evidence" value="ECO:0007669"/>
    <property type="project" value="UniProtKB-KW"/>
</dbReference>
<dbReference type="PANTHER" id="PTHR14418:SF5">
    <property type="entry name" value="CONDENSIN COMPLEX SUBUNIT 3"/>
    <property type="match status" value="1"/>
</dbReference>
<feature type="compositionally biased region" description="Acidic residues" evidence="8">
    <location>
        <begin position="1186"/>
        <end position="1201"/>
    </location>
</feature>
<feature type="compositionally biased region" description="Acidic residues" evidence="8">
    <location>
        <begin position="599"/>
        <end position="611"/>
    </location>
</feature>
<dbReference type="SUPFAM" id="SSF48371">
    <property type="entry name" value="ARM repeat"/>
    <property type="match status" value="1"/>
</dbReference>
<feature type="region of interest" description="Disordered" evidence="8">
    <location>
        <begin position="1160"/>
        <end position="1201"/>
    </location>
</feature>
<evidence type="ECO:0000256" key="8">
    <source>
        <dbReference type="SAM" id="MobiDB-lite"/>
    </source>
</evidence>
<dbReference type="GO" id="GO:0007076">
    <property type="term" value="P:mitotic chromosome condensation"/>
    <property type="evidence" value="ECO:0007669"/>
    <property type="project" value="InterPro"/>
</dbReference>
<feature type="compositionally biased region" description="Acidic residues" evidence="8">
    <location>
        <begin position="1045"/>
        <end position="1055"/>
    </location>
</feature>
<dbReference type="PANTHER" id="PTHR14418">
    <property type="entry name" value="CONDENSIN COMPLEX SUBUNIT 3-RELATED"/>
    <property type="match status" value="1"/>
</dbReference>
<evidence type="ECO:0000313" key="10">
    <source>
        <dbReference type="EMBL" id="KNZ53916.1"/>
    </source>
</evidence>
<dbReference type="InterPro" id="IPR025977">
    <property type="entry name" value="Cnd3_C"/>
</dbReference>